<feature type="repeat" description="ANK" evidence="3">
    <location>
        <begin position="136"/>
        <end position="168"/>
    </location>
</feature>
<gene>
    <name evidence="5" type="ORF">QOZ94_002091</name>
</gene>
<dbReference type="PROSITE" id="PS50088">
    <property type="entry name" value="ANK_REPEAT"/>
    <property type="match status" value="3"/>
</dbReference>
<name>A0ABU0LDT4_XANAG</name>
<dbReference type="Gene3D" id="1.25.40.20">
    <property type="entry name" value="Ankyrin repeat-containing domain"/>
    <property type="match status" value="1"/>
</dbReference>
<evidence type="ECO:0000256" key="3">
    <source>
        <dbReference type="PROSITE-ProRule" id="PRU00023"/>
    </source>
</evidence>
<dbReference type="GO" id="GO:0016784">
    <property type="term" value="F:3-mercaptopyruvate sulfurtransferase activity"/>
    <property type="evidence" value="ECO:0007669"/>
    <property type="project" value="UniProtKB-EC"/>
</dbReference>
<evidence type="ECO:0000256" key="2">
    <source>
        <dbReference type="ARBA" id="ARBA00023043"/>
    </source>
</evidence>
<dbReference type="PROSITE" id="PS50297">
    <property type="entry name" value="ANK_REP_REGION"/>
    <property type="match status" value="3"/>
</dbReference>
<dbReference type="SMART" id="SM00450">
    <property type="entry name" value="RHOD"/>
    <property type="match status" value="1"/>
</dbReference>
<evidence type="ECO:0000313" key="6">
    <source>
        <dbReference type="Proteomes" id="UP001241747"/>
    </source>
</evidence>
<feature type="repeat" description="ANK" evidence="3">
    <location>
        <begin position="202"/>
        <end position="228"/>
    </location>
</feature>
<dbReference type="InterPro" id="IPR001763">
    <property type="entry name" value="Rhodanese-like_dom"/>
</dbReference>
<reference evidence="5 6" key="1">
    <citation type="submission" date="2023-07" db="EMBL/GenBank/DDBJ databases">
        <title>Genomic Encyclopedia of Type Strains, Phase IV (KMG-IV): sequencing the most valuable type-strain genomes for metagenomic binning, comparative biology and taxonomic classification.</title>
        <authorList>
            <person name="Goeker M."/>
        </authorList>
    </citation>
    <scope>NUCLEOTIDE SEQUENCE [LARGE SCALE GENOMIC DNA]</scope>
    <source>
        <strain evidence="5 6">DSM 3770</strain>
    </source>
</reference>
<dbReference type="PROSITE" id="PS50206">
    <property type="entry name" value="RHODANESE_3"/>
    <property type="match status" value="1"/>
</dbReference>
<feature type="repeat" description="ANK" evidence="3">
    <location>
        <begin position="169"/>
        <end position="201"/>
    </location>
</feature>
<dbReference type="EC" id="2.8.1.2" evidence="5"/>
<comment type="caution">
    <text evidence="5">The sequence shown here is derived from an EMBL/GenBank/DDBJ whole genome shotgun (WGS) entry which is preliminary data.</text>
</comment>
<dbReference type="EC" id="2.8.1.1" evidence="5"/>
<dbReference type="PANTHER" id="PTHR24171">
    <property type="entry name" value="ANKYRIN REPEAT DOMAIN-CONTAINING PROTEIN 39-RELATED"/>
    <property type="match status" value="1"/>
</dbReference>
<dbReference type="SUPFAM" id="SSF52821">
    <property type="entry name" value="Rhodanese/Cell cycle control phosphatase"/>
    <property type="match status" value="1"/>
</dbReference>
<evidence type="ECO:0000313" key="5">
    <source>
        <dbReference type="EMBL" id="MDQ0505295.1"/>
    </source>
</evidence>
<dbReference type="EMBL" id="JAUSVY010000004">
    <property type="protein sequence ID" value="MDQ0505295.1"/>
    <property type="molecule type" value="Genomic_DNA"/>
</dbReference>
<dbReference type="SUPFAM" id="SSF48403">
    <property type="entry name" value="Ankyrin repeat"/>
    <property type="match status" value="1"/>
</dbReference>
<dbReference type="InterPro" id="IPR023695">
    <property type="entry name" value="Thiosulf_sulfurTrfase"/>
</dbReference>
<keyword evidence="5" id="KW-0808">Transferase</keyword>
<dbReference type="Gene3D" id="3.40.250.10">
    <property type="entry name" value="Rhodanese-like domain"/>
    <property type="match status" value="1"/>
</dbReference>
<sequence length="266" mass="27726">MAERVPFRCIGVKEADALLKDPRTVTLDVRDAGAYGASHVEGARNITFSGLSELIVGTPKAAPVLIYCYHGHASREFAQTLSDFGFKDVYSLDGGYEAWQSWEHANAPTGTPDATLAGWLTGLGFPAEGINATVDNGMTPLMKAAREGLGEIVDRLIALGAALDQRNADGNTALWLACVGDHLDIITALAKAGIDIDNCNDNGATSLMYASSAGKADVVARLLELGADPLPETLDGFSALDLAATEACLLLLRKAAKAAKAGLAPA</sequence>
<organism evidence="5 6">
    <name type="scientific">Xanthobacter agilis</name>
    <dbReference type="NCBI Taxonomy" id="47492"/>
    <lineage>
        <taxon>Bacteria</taxon>
        <taxon>Pseudomonadati</taxon>
        <taxon>Pseudomonadota</taxon>
        <taxon>Alphaproteobacteria</taxon>
        <taxon>Hyphomicrobiales</taxon>
        <taxon>Xanthobacteraceae</taxon>
        <taxon>Xanthobacter</taxon>
    </lineage>
</organism>
<dbReference type="GO" id="GO:0004792">
    <property type="term" value="F:thiosulfate-cyanide sulfurtransferase activity"/>
    <property type="evidence" value="ECO:0007669"/>
    <property type="project" value="UniProtKB-EC"/>
</dbReference>
<protein>
    <submittedName>
        <fullName evidence="5">Thiosulfate/3-mercaptopyruvate sulfurtransferase</fullName>
        <ecNumber evidence="5">2.8.1.1</ecNumber>
        <ecNumber evidence="5">2.8.1.2</ecNumber>
    </submittedName>
</protein>
<evidence type="ECO:0000259" key="4">
    <source>
        <dbReference type="PROSITE" id="PS50206"/>
    </source>
</evidence>
<dbReference type="InterPro" id="IPR036770">
    <property type="entry name" value="Ankyrin_rpt-contain_sf"/>
</dbReference>
<dbReference type="SMART" id="SM00248">
    <property type="entry name" value="ANK"/>
    <property type="match status" value="3"/>
</dbReference>
<dbReference type="CDD" id="cd01444">
    <property type="entry name" value="GlpE_ST"/>
    <property type="match status" value="1"/>
</dbReference>
<feature type="domain" description="Rhodanese" evidence="4">
    <location>
        <begin position="20"/>
        <end position="101"/>
    </location>
</feature>
<evidence type="ECO:0000256" key="1">
    <source>
        <dbReference type="ARBA" id="ARBA00022737"/>
    </source>
</evidence>
<dbReference type="Pfam" id="PF00581">
    <property type="entry name" value="Rhodanese"/>
    <property type="match status" value="1"/>
</dbReference>
<keyword evidence="2 3" id="KW-0040">ANK repeat</keyword>
<proteinExistence type="predicted"/>
<dbReference type="Pfam" id="PF12796">
    <property type="entry name" value="Ank_2"/>
    <property type="match status" value="1"/>
</dbReference>
<dbReference type="Pfam" id="PF00023">
    <property type="entry name" value="Ank"/>
    <property type="match status" value="1"/>
</dbReference>
<dbReference type="Proteomes" id="UP001241747">
    <property type="component" value="Unassembled WGS sequence"/>
</dbReference>
<dbReference type="PANTHER" id="PTHR24171:SF8">
    <property type="entry name" value="BRCA1-ASSOCIATED RING DOMAIN PROTEIN 1"/>
    <property type="match status" value="1"/>
</dbReference>
<accession>A0ABU0LDT4</accession>
<dbReference type="InterPro" id="IPR036873">
    <property type="entry name" value="Rhodanese-like_dom_sf"/>
</dbReference>
<keyword evidence="1" id="KW-0677">Repeat</keyword>
<dbReference type="InterPro" id="IPR002110">
    <property type="entry name" value="Ankyrin_rpt"/>
</dbReference>
<dbReference type="RefSeq" id="WP_237344469.1">
    <property type="nucleotide sequence ID" value="NZ_JABWGX010000004.1"/>
</dbReference>
<keyword evidence="6" id="KW-1185">Reference proteome</keyword>